<evidence type="ECO:0000256" key="3">
    <source>
        <dbReference type="ARBA" id="ARBA00007106"/>
    </source>
</evidence>
<keyword evidence="6" id="KW-0210">Decarboxylase</keyword>
<accession>A0A8B6XAA6</accession>
<feature type="compositionally biased region" description="Polar residues" evidence="9">
    <location>
        <begin position="9"/>
        <end position="24"/>
    </location>
</feature>
<proteinExistence type="inferred from homology"/>
<reference evidence="11" key="1">
    <citation type="submission" date="2025-08" db="UniProtKB">
        <authorList>
            <consortium name="RefSeq"/>
        </authorList>
    </citation>
    <scope>IDENTIFICATION</scope>
</reference>
<feature type="region of interest" description="Disordered" evidence="9">
    <location>
        <begin position="290"/>
        <end position="314"/>
    </location>
</feature>
<comment type="similarity">
    <text evidence="3">Belongs to the alpha-acetolactate decarboxylase family.</text>
</comment>
<dbReference type="InterPro" id="IPR005128">
    <property type="entry name" value="Acetolactate_a_deCO2ase"/>
</dbReference>
<sequence length="314" mass="33687">MTHPAPSRPATNPRATNPRATNPRSAGPAFAGRLRALGLAVALGLGLAGCGAFHPGHDHAGHAHDADHAGMAAPCRDCQPPAVYAYSTIDALLAGTYDGELSIGELLGKGDFGLGTFNRLDGELVVLDGRAYHVHSDDTVEIAPASDRTPLAYVVPFRPTASLPLEGIASLTELETLLDAKLGNLNHFQAVRIDGRFSAATARAIAPQTRPYKPLAELVKTQSVFRFENVEGTLVGLRSPAFTKGVSVPGWHWHLLTADRKRGGHLLTLRIDRAEARMAPVDRLEVQLPGTDDFARADQSRDRKDELKKVEGER</sequence>
<protein>
    <recommendedName>
        <fullName evidence="5">Alpha-acetolactate decarboxylase</fullName>
        <ecNumber evidence="4">4.1.1.5</ecNumber>
    </recommendedName>
</protein>
<keyword evidence="7" id="KW-0005">Acetoin biosynthesis</keyword>
<dbReference type="CDD" id="cd17299">
    <property type="entry name" value="acetolactate_decarboxylase"/>
    <property type="match status" value="1"/>
</dbReference>
<evidence type="ECO:0000256" key="7">
    <source>
        <dbReference type="ARBA" id="ARBA00023061"/>
    </source>
</evidence>
<evidence type="ECO:0000256" key="5">
    <source>
        <dbReference type="ARBA" id="ARBA00020164"/>
    </source>
</evidence>
<dbReference type="Gene3D" id="3.30.1330.80">
    <property type="entry name" value="Hypothetical protein, similar to alpha- acetolactate decarboxylase, domain 2"/>
    <property type="match status" value="2"/>
</dbReference>
<dbReference type="PANTHER" id="PTHR35524">
    <property type="entry name" value="ALPHA-ACETOLACTATE DECARBOXYLASE"/>
    <property type="match status" value="1"/>
</dbReference>
<feature type="compositionally biased region" description="Basic and acidic residues" evidence="9">
    <location>
        <begin position="293"/>
        <end position="314"/>
    </location>
</feature>
<dbReference type="UniPathway" id="UPA00626">
    <property type="reaction ID" value="UER00678"/>
</dbReference>
<evidence type="ECO:0000313" key="10">
    <source>
        <dbReference type="Proteomes" id="UP000675920"/>
    </source>
</evidence>
<evidence type="ECO:0000256" key="9">
    <source>
        <dbReference type="SAM" id="MobiDB-lite"/>
    </source>
</evidence>
<dbReference type="PANTHER" id="PTHR35524:SF1">
    <property type="entry name" value="ALPHA-ACETOLACTATE DECARBOXYLASE"/>
    <property type="match status" value="1"/>
</dbReference>
<evidence type="ECO:0000256" key="6">
    <source>
        <dbReference type="ARBA" id="ARBA00022793"/>
    </source>
</evidence>
<comment type="catalytic activity">
    <reaction evidence="1">
        <text>(2S)-2-acetolactate + H(+) = (R)-acetoin + CO2</text>
        <dbReference type="Rhea" id="RHEA:21580"/>
        <dbReference type="ChEBI" id="CHEBI:15378"/>
        <dbReference type="ChEBI" id="CHEBI:15686"/>
        <dbReference type="ChEBI" id="CHEBI:16526"/>
        <dbReference type="ChEBI" id="CHEBI:58476"/>
        <dbReference type="EC" id="4.1.1.5"/>
    </reaction>
</comment>
<dbReference type="Pfam" id="PF03306">
    <property type="entry name" value="AAL_decarboxy"/>
    <property type="match status" value="1"/>
</dbReference>
<keyword evidence="10" id="KW-1185">Reference proteome</keyword>
<dbReference type="AlphaFoldDB" id="A0A8B6XAA6"/>
<dbReference type="NCBIfam" id="TIGR01252">
    <property type="entry name" value="acetolac_decarb"/>
    <property type="match status" value="1"/>
</dbReference>
<dbReference type="SUPFAM" id="SSF117856">
    <property type="entry name" value="AF0104/ALDC/Ptd012-like"/>
    <property type="match status" value="1"/>
</dbReference>
<evidence type="ECO:0000256" key="1">
    <source>
        <dbReference type="ARBA" id="ARBA00001784"/>
    </source>
</evidence>
<dbReference type="GO" id="GO:0045151">
    <property type="term" value="P:acetoin biosynthetic process"/>
    <property type="evidence" value="ECO:0007669"/>
    <property type="project" value="UniProtKB-KW"/>
</dbReference>
<name>A0A8B6XAA6_9BURK</name>
<feature type="region of interest" description="Disordered" evidence="9">
    <location>
        <begin position="1"/>
        <end position="27"/>
    </location>
</feature>
<evidence type="ECO:0000256" key="8">
    <source>
        <dbReference type="ARBA" id="ARBA00023239"/>
    </source>
</evidence>
<keyword evidence="8" id="KW-0456">Lyase</keyword>
<evidence type="ECO:0000313" key="11">
    <source>
        <dbReference type="RefSeq" id="WP_051379128.1"/>
    </source>
</evidence>
<dbReference type="OrthoDB" id="8612680at2"/>
<comment type="pathway">
    <text evidence="2">Polyol metabolism; (R,R)-butane-2,3-diol biosynthesis; (R,R)-butane-2,3-diol from pyruvate: step 2/3.</text>
</comment>
<dbReference type="RefSeq" id="WP_051379128.1">
    <property type="nucleotide sequence ID" value="NZ_KI519500.1"/>
</dbReference>
<dbReference type="EC" id="4.1.1.5" evidence="4"/>
<evidence type="ECO:0000256" key="2">
    <source>
        <dbReference type="ARBA" id="ARBA00005170"/>
    </source>
</evidence>
<organism evidence="10 11">
    <name type="scientific">Derxia gummosa DSM 723</name>
    <dbReference type="NCBI Taxonomy" id="1121388"/>
    <lineage>
        <taxon>Bacteria</taxon>
        <taxon>Pseudomonadati</taxon>
        <taxon>Pseudomonadota</taxon>
        <taxon>Betaproteobacteria</taxon>
        <taxon>Burkholderiales</taxon>
        <taxon>Alcaligenaceae</taxon>
        <taxon>Derxia</taxon>
    </lineage>
</organism>
<evidence type="ECO:0000256" key="4">
    <source>
        <dbReference type="ARBA" id="ARBA00013204"/>
    </source>
</evidence>
<dbReference type="Proteomes" id="UP000675920">
    <property type="component" value="Unplaced"/>
</dbReference>
<dbReference type="GO" id="GO:0047605">
    <property type="term" value="F:acetolactate decarboxylase activity"/>
    <property type="evidence" value="ECO:0007669"/>
    <property type="project" value="UniProtKB-EC"/>
</dbReference>
<gene>
    <name evidence="11" type="primary">budA</name>
</gene>